<dbReference type="Proteomes" id="UP000003233">
    <property type="component" value="Unassembled WGS sequence"/>
</dbReference>
<proteinExistence type="predicted"/>
<name>H1PNR4_9FUSO</name>
<comment type="caution">
    <text evidence="1">The sequence shown here is derived from an EMBL/GenBank/DDBJ whole genome shotgun (WGS) entry which is preliminary data.</text>
</comment>
<dbReference type="AlphaFoldDB" id="H1PNR4"/>
<dbReference type="PATRIC" id="fig|457404.5.peg.1168"/>
<evidence type="ECO:0000313" key="1">
    <source>
        <dbReference type="EMBL" id="EHO85133.1"/>
    </source>
</evidence>
<dbReference type="BioCyc" id="FSP457404-HMP:GTSQ-58-MONOMER"/>
<sequence>MMHGEWEIAAMEPCRLPQKVATGFTEAFDGMRGAQYTPVLYCGSQIVSGVNHAIICKQVLETREPVEHIVKVVLYENLDGKFQIISIENIL</sequence>
<dbReference type="RefSeq" id="WP_008695326.1">
    <property type="nucleotide sequence ID" value="NZ_KE161007.1"/>
</dbReference>
<reference evidence="1 2" key="1">
    <citation type="submission" date="2012-07" db="EMBL/GenBank/DDBJ databases">
        <title>The Genome Sequence of Fusobacterium ulcerans 12_1B.</title>
        <authorList>
            <consortium name="The Broad Institute Genome Sequencing Platform"/>
            <person name="Earl A."/>
            <person name="Ward D."/>
            <person name="Feldgarden M."/>
            <person name="Gevers D."/>
            <person name="Strauss J."/>
            <person name="Ambrose C.E."/>
            <person name="Allen-Vercoe E."/>
            <person name="Walker B."/>
            <person name="Young S.K."/>
            <person name="Zeng Q."/>
            <person name="Gargeya S."/>
            <person name="Fitzgerald M."/>
            <person name="Haas B."/>
            <person name="Abouelleil A."/>
            <person name="Alvarado L."/>
            <person name="Arachchi H.M."/>
            <person name="Berlin A.M."/>
            <person name="Chapman S.B."/>
            <person name="Goldberg J."/>
            <person name="Griggs A."/>
            <person name="Gujja S."/>
            <person name="Hansen M."/>
            <person name="Howarth C."/>
            <person name="Imamovic A."/>
            <person name="Larimer J."/>
            <person name="McCowen C."/>
            <person name="Montmayeur A."/>
            <person name="Murphy C."/>
            <person name="Neiman D."/>
            <person name="Pearson M."/>
            <person name="Priest M."/>
            <person name="Roberts A."/>
            <person name="Saif S."/>
            <person name="Shea T."/>
            <person name="Sisk P."/>
            <person name="Sykes S."/>
            <person name="Wortman J."/>
            <person name="Nusbaum C."/>
            <person name="Birren B."/>
        </authorList>
    </citation>
    <scope>NUCLEOTIDE SEQUENCE [LARGE SCALE GENOMIC DNA]</scope>
    <source>
        <strain evidence="1 2">12_1B</strain>
    </source>
</reference>
<evidence type="ECO:0000313" key="2">
    <source>
        <dbReference type="Proteomes" id="UP000003233"/>
    </source>
</evidence>
<protein>
    <submittedName>
        <fullName evidence="1">Uncharacterized protein</fullName>
    </submittedName>
</protein>
<keyword evidence="2" id="KW-1185">Reference proteome</keyword>
<dbReference type="EMBL" id="AGWJ02000007">
    <property type="protein sequence ID" value="EHO85133.1"/>
    <property type="molecule type" value="Genomic_DNA"/>
</dbReference>
<gene>
    <name evidence="1" type="ORF">HMPREF0402_00057</name>
</gene>
<organism evidence="1 2">
    <name type="scientific">Fusobacterium ulcerans 12-1B</name>
    <dbReference type="NCBI Taxonomy" id="457404"/>
    <lineage>
        <taxon>Bacteria</taxon>
        <taxon>Fusobacteriati</taxon>
        <taxon>Fusobacteriota</taxon>
        <taxon>Fusobacteriia</taxon>
        <taxon>Fusobacteriales</taxon>
        <taxon>Fusobacteriaceae</taxon>
        <taxon>Fusobacterium</taxon>
    </lineage>
</organism>
<accession>H1PNR4</accession>
<dbReference type="HOGENOM" id="CLU_2422716_0_0_0"/>